<organism evidence="4 5">
    <name type="scientific">Bipolaris oryzae ATCC 44560</name>
    <dbReference type="NCBI Taxonomy" id="930090"/>
    <lineage>
        <taxon>Eukaryota</taxon>
        <taxon>Fungi</taxon>
        <taxon>Dikarya</taxon>
        <taxon>Ascomycota</taxon>
        <taxon>Pezizomycotina</taxon>
        <taxon>Dothideomycetes</taxon>
        <taxon>Pleosporomycetidae</taxon>
        <taxon>Pleosporales</taxon>
        <taxon>Pleosporineae</taxon>
        <taxon>Pleosporaceae</taxon>
        <taxon>Bipolaris</taxon>
    </lineage>
</organism>
<dbReference type="InterPro" id="IPR016007">
    <property type="entry name" value="Alpha_rhamnosid"/>
</dbReference>
<dbReference type="RefSeq" id="XP_007693216.1">
    <property type="nucleotide sequence ID" value="XM_007695026.1"/>
</dbReference>
<dbReference type="InterPro" id="IPR008928">
    <property type="entry name" value="6-hairpin_glycosidase_sf"/>
</dbReference>
<dbReference type="OrthoDB" id="10036721at2759"/>
<evidence type="ECO:0000313" key="5">
    <source>
        <dbReference type="Proteomes" id="UP000054032"/>
    </source>
</evidence>
<keyword evidence="5" id="KW-1185">Reference proteome</keyword>
<dbReference type="KEGG" id="bor:COCMIDRAFT_9832"/>
<dbReference type="GO" id="GO:0030596">
    <property type="term" value="F:alpha-L-rhamnosidase activity"/>
    <property type="evidence" value="ECO:0007669"/>
    <property type="project" value="UniProtKB-EC"/>
</dbReference>
<dbReference type="GeneID" id="19129232"/>
<feature type="domain" description="Alpha-L-rhamnosidase six-hairpin glycosidase" evidence="3">
    <location>
        <begin position="1"/>
        <end position="260"/>
    </location>
</feature>
<dbReference type="InterPro" id="IPR012341">
    <property type="entry name" value="6hp_glycosidase-like_sf"/>
</dbReference>
<evidence type="ECO:0000313" key="4">
    <source>
        <dbReference type="EMBL" id="EUC40255.1"/>
    </source>
</evidence>
<dbReference type="EC" id="3.2.1.40" evidence="2"/>
<dbReference type="Proteomes" id="UP000054032">
    <property type="component" value="Unassembled WGS sequence"/>
</dbReference>
<sequence length="260" mass="30024">MCHWSFASNFFSYHTDCSQTEKFGWLEATHLLSPATQYIRDMESIYSKILDDIMDAQEPNGLCLTMAPKTRHMCGQLHDIITWCGIVAPFPEILHFYYDSTHIFEKLFRPCVNYMEYIKTRENGSIEHGLGDWGRDTAFGNNQANIKTAIYYRCSRYVEIMAKVLGNSIDQSRFRAWAHRITKVYNEKLLVTDKKLHPYSCCTSRNDLGSQDRNMFTQALALQFGLVPEKYITHVQSASLDRGVNVNNKISAEEIGLKYL</sequence>
<name>W6YRK8_COCMI</name>
<dbReference type="eggNOG" id="ENOG502QW2K">
    <property type="taxonomic scope" value="Eukaryota"/>
</dbReference>
<evidence type="ECO:0000256" key="1">
    <source>
        <dbReference type="ARBA" id="ARBA00001445"/>
    </source>
</evidence>
<dbReference type="InterPro" id="IPR035396">
    <property type="entry name" value="Bac_rhamnosid6H"/>
</dbReference>
<dbReference type="Pfam" id="PF17389">
    <property type="entry name" value="Bac_rhamnosid6H"/>
    <property type="match status" value="1"/>
</dbReference>
<dbReference type="EMBL" id="KI964181">
    <property type="protein sequence ID" value="EUC40255.1"/>
    <property type="molecule type" value="Genomic_DNA"/>
</dbReference>
<dbReference type="PANTHER" id="PTHR33307">
    <property type="entry name" value="ALPHA-RHAMNOSIDASE (EUROFUNG)"/>
    <property type="match status" value="1"/>
</dbReference>
<dbReference type="AlphaFoldDB" id="W6YRK8"/>
<dbReference type="HOGENOM" id="CLU_1069533_0_0_1"/>
<dbReference type="PANTHER" id="PTHR33307:SF11">
    <property type="entry name" value="ALPHA-L-RHAMNOSIDASE"/>
    <property type="match status" value="1"/>
</dbReference>
<comment type="catalytic activity">
    <reaction evidence="1">
        <text>Hydrolysis of terminal non-reducing alpha-L-rhamnose residues in alpha-L-rhamnosides.</text>
        <dbReference type="EC" id="3.2.1.40"/>
    </reaction>
</comment>
<dbReference type="GO" id="GO:0005975">
    <property type="term" value="P:carbohydrate metabolic process"/>
    <property type="evidence" value="ECO:0007669"/>
    <property type="project" value="InterPro"/>
</dbReference>
<accession>W6YRK8</accession>
<dbReference type="Gene3D" id="1.50.10.10">
    <property type="match status" value="1"/>
</dbReference>
<keyword evidence="4" id="KW-0378">Hydrolase</keyword>
<dbReference type="SUPFAM" id="SSF48208">
    <property type="entry name" value="Six-hairpin glycosidases"/>
    <property type="match status" value="1"/>
</dbReference>
<evidence type="ECO:0000256" key="2">
    <source>
        <dbReference type="ARBA" id="ARBA00012652"/>
    </source>
</evidence>
<gene>
    <name evidence="4" type="ORF">COCMIDRAFT_9832</name>
</gene>
<evidence type="ECO:0000259" key="3">
    <source>
        <dbReference type="Pfam" id="PF17389"/>
    </source>
</evidence>
<proteinExistence type="predicted"/>
<reference evidence="4 5" key="1">
    <citation type="journal article" date="2013" name="PLoS Genet.">
        <title>Comparative genome structure, secondary metabolite, and effector coding capacity across Cochliobolus pathogens.</title>
        <authorList>
            <person name="Condon B.J."/>
            <person name="Leng Y."/>
            <person name="Wu D."/>
            <person name="Bushley K.E."/>
            <person name="Ohm R.A."/>
            <person name="Otillar R."/>
            <person name="Martin J."/>
            <person name="Schackwitz W."/>
            <person name="Grimwood J."/>
            <person name="MohdZainudin N."/>
            <person name="Xue C."/>
            <person name="Wang R."/>
            <person name="Manning V.A."/>
            <person name="Dhillon B."/>
            <person name="Tu Z.J."/>
            <person name="Steffenson B.J."/>
            <person name="Salamov A."/>
            <person name="Sun H."/>
            <person name="Lowry S."/>
            <person name="LaButti K."/>
            <person name="Han J."/>
            <person name="Copeland A."/>
            <person name="Lindquist E."/>
            <person name="Barry K."/>
            <person name="Schmutz J."/>
            <person name="Baker S.E."/>
            <person name="Ciuffetti L.M."/>
            <person name="Grigoriev I.V."/>
            <person name="Zhong S."/>
            <person name="Turgeon B.G."/>
        </authorList>
    </citation>
    <scope>NUCLEOTIDE SEQUENCE [LARGE SCALE GENOMIC DNA]</scope>
    <source>
        <strain evidence="4 5">ATCC 44560</strain>
    </source>
</reference>
<protein>
    <recommendedName>
        <fullName evidence="2">alpha-L-rhamnosidase</fullName>
        <ecNumber evidence="2">3.2.1.40</ecNumber>
    </recommendedName>
</protein>